<dbReference type="Proteomes" id="UP001056978">
    <property type="component" value="Chromosome 1"/>
</dbReference>
<reference evidence="1" key="1">
    <citation type="submission" date="2022-06" db="EMBL/GenBank/DDBJ databases">
        <title>The First Complete Genome of the Simian Malaria Parasite Plasmodium brasilianum.</title>
        <authorList>
            <person name="Bajic M."/>
            <person name="Ravishankar S."/>
        </authorList>
    </citation>
    <scope>NUCLEOTIDE SEQUENCE</scope>
    <source>
        <strain evidence="1">Bolivian I</strain>
    </source>
</reference>
<protein>
    <submittedName>
        <fullName evidence="1">Uncharacterized protein</fullName>
    </submittedName>
</protein>
<keyword evidence="2" id="KW-1185">Reference proteome</keyword>
<sequence length="698" mass="82460">MDKCFTPKLNVQASGYFLFIRESKFNNIKTYVKIYYSRLKDIWEGTIYNWIKVEYEKLKQHGGCPVIMNEKDLALLNLNYEVEDFCEEKETRMNEISCLKKGHTDEGKCNSECALKIKEYNSWINSKKDYFNNKKEPIISKCNIQPSHFPTKKCNILGSNIFSMLTECRYNNLNALASHTSKEDETPLPNVRHNTDYNLPDHNVKAEEVDESSLRGEIQTEHGVQNASQSNFQDLLSNGSSGTQSDTIKIQNIETKQYEDSHISPEPETNEQLPPAHKIVHTPGAHVSLGPHSTETNLLTSEASVPSSSSDNNNHPKILGMFKKKKKIRRRHVKFIRLRVPSFFNNKSNLLTDDQLAPSIYDDEEIIKYFRINELKKNVNLSKRKINKSKTIIEIHMEVVEKCINEKWQSNKEEFLQICLDEFSKREYRTYPYLTKDDQISENIKCTYDIKKSSILWNKWMEKHRNISNKLKKEDWFNNLKNEWKREIAYIQEMEKFNKKLSSENHKVPFLEKEKDLWKQWISKQSYVIEQYMEQDSLKLLAMDLNNISDEWVNKGTKNYISLINIEEFQNKENYEEIYKYIKKKLLTNICILVLTTIFEEFKKEMNFEKRESYLDSNLNEWKKEVYSDTKQKITENIEYNRNDLKNTRNKEVYTNIGNDSLRNEIEDWISEDNANVNFTVNDEKLNKTVEISGTHIL</sequence>
<name>A0ACB9YFN2_PLABR</name>
<organism evidence="1 2">
    <name type="scientific">Plasmodium brasilianum</name>
    <dbReference type="NCBI Taxonomy" id="5824"/>
    <lineage>
        <taxon>Eukaryota</taxon>
        <taxon>Sar</taxon>
        <taxon>Alveolata</taxon>
        <taxon>Apicomplexa</taxon>
        <taxon>Aconoidasida</taxon>
        <taxon>Haemosporida</taxon>
        <taxon>Plasmodiidae</taxon>
        <taxon>Plasmodium</taxon>
        <taxon>Plasmodium (Plasmodium)</taxon>
    </lineage>
</organism>
<accession>A0ACB9YFN2</accession>
<evidence type="ECO:0000313" key="1">
    <source>
        <dbReference type="EMBL" id="KAI4841360.1"/>
    </source>
</evidence>
<comment type="caution">
    <text evidence="1">The sequence shown here is derived from an EMBL/GenBank/DDBJ whole genome shotgun (WGS) entry which is preliminary data.</text>
</comment>
<proteinExistence type="predicted"/>
<dbReference type="EMBL" id="CM043769">
    <property type="protein sequence ID" value="KAI4841360.1"/>
    <property type="molecule type" value="Genomic_DNA"/>
</dbReference>
<gene>
    <name evidence="1" type="ORF">MKS88_000601</name>
</gene>
<evidence type="ECO:0000313" key="2">
    <source>
        <dbReference type="Proteomes" id="UP001056978"/>
    </source>
</evidence>